<evidence type="ECO:0000313" key="2">
    <source>
        <dbReference type="Proteomes" id="UP000076532"/>
    </source>
</evidence>
<proteinExistence type="predicted"/>
<accession>A0A166WSN2</accession>
<organism evidence="1 2">
    <name type="scientific">Athelia psychrophila</name>
    <dbReference type="NCBI Taxonomy" id="1759441"/>
    <lineage>
        <taxon>Eukaryota</taxon>
        <taxon>Fungi</taxon>
        <taxon>Dikarya</taxon>
        <taxon>Basidiomycota</taxon>
        <taxon>Agaricomycotina</taxon>
        <taxon>Agaricomycetes</taxon>
        <taxon>Agaricomycetidae</taxon>
        <taxon>Atheliales</taxon>
        <taxon>Atheliaceae</taxon>
        <taxon>Athelia</taxon>
    </lineage>
</organism>
<name>A0A166WSN2_9AGAM</name>
<protein>
    <submittedName>
        <fullName evidence="1">Uncharacterized protein</fullName>
    </submittedName>
</protein>
<dbReference type="EMBL" id="KV417481">
    <property type="protein sequence ID" value="KZP34069.1"/>
    <property type="molecule type" value="Genomic_DNA"/>
</dbReference>
<evidence type="ECO:0000313" key="1">
    <source>
        <dbReference type="EMBL" id="KZP34069.1"/>
    </source>
</evidence>
<sequence length="329" mass="36625">MTILQDLHGCLCSHLHKLSCLTTVLMSKGGVYLPPVPYPNREGAYRAGQGTHIHHSSIVRKAYLNGELCKRVYECQILDDDICCGRIKGMGNELVDACYIISYPSSLGTYSQFGPLSPRVWDCANHINVSEQFINFAIQVQYSNDGDLSIPQPNSSVEKQLVDYLKDDHRISLVANRWAIYAVGMEIPDEVLWDLLLDILAIRNDASLNGSAALAVEDKIKGQLLTMKLNASKHPQQEHSIQAPDSYLVDLMASNCEDDPVGRSYLVLFPEQLKETFAVNTLDNTYQSQLSLCLEWHQAFSGVITMPRLTVDHQAGGDVKKCINAVQEI</sequence>
<keyword evidence="2" id="KW-1185">Reference proteome</keyword>
<reference evidence="1 2" key="1">
    <citation type="journal article" date="2016" name="Mol. Biol. Evol.">
        <title>Comparative Genomics of Early-Diverging Mushroom-Forming Fungi Provides Insights into the Origins of Lignocellulose Decay Capabilities.</title>
        <authorList>
            <person name="Nagy L.G."/>
            <person name="Riley R."/>
            <person name="Tritt A."/>
            <person name="Adam C."/>
            <person name="Daum C."/>
            <person name="Floudas D."/>
            <person name="Sun H."/>
            <person name="Yadav J.S."/>
            <person name="Pangilinan J."/>
            <person name="Larsson K.H."/>
            <person name="Matsuura K."/>
            <person name="Barry K."/>
            <person name="Labutti K."/>
            <person name="Kuo R."/>
            <person name="Ohm R.A."/>
            <person name="Bhattacharya S.S."/>
            <person name="Shirouzu T."/>
            <person name="Yoshinaga Y."/>
            <person name="Martin F.M."/>
            <person name="Grigoriev I.V."/>
            <person name="Hibbett D.S."/>
        </authorList>
    </citation>
    <scope>NUCLEOTIDE SEQUENCE [LARGE SCALE GENOMIC DNA]</scope>
    <source>
        <strain evidence="1 2">CBS 109695</strain>
    </source>
</reference>
<dbReference type="AlphaFoldDB" id="A0A166WSN2"/>
<dbReference type="Proteomes" id="UP000076532">
    <property type="component" value="Unassembled WGS sequence"/>
</dbReference>
<gene>
    <name evidence="1" type="ORF">FIBSPDRAFT_881520</name>
</gene>